<keyword evidence="1" id="KW-0560">Oxidoreductase</keyword>
<dbReference type="Proteomes" id="UP000225548">
    <property type="component" value="Unassembled WGS sequence"/>
</dbReference>
<evidence type="ECO:0000313" key="3">
    <source>
        <dbReference type="EMBL" id="PFG32556.1"/>
    </source>
</evidence>
<proteinExistence type="predicted"/>
<dbReference type="SUPFAM" id="SSF51679">
    <property type="entry name" value="Bacterial luciferase-like"/>
    <property type="match status" value="1"/>
</dbReference>
<dbReference type="AlphaFoldDB" id="A0A2A9E1N2"/>
<protein>
    <submittedName>
        <fullName evidence="3">Luciferase-like monooxygenase</fullName>
    </submittedName>
</protein>
<dbReference type="InterPro" id="IPR011251">
    <property type="entry name" value="Luciferase-like_dom"/>
</dbReference>
<accession>A0A2A9E1N2</accession>
<dbReference type="GO" id="GO:0016705">
    <property type="term" value="F:oxidoreductase activity, acting on paired donors, with incorporation or reduction of molecular oxygen"/>
    <property type="evidence" value="ECO:0007669"/>
    <property type="project" value="InterPro"/>
</dbReference>
<dbReference type="OrthoDB" id="7374740at2"/>
<reference evidence="3 4" key="1">
    <citation type="submission" date="2017-10" db="EMBL/GenBank/DDBJ databases">
        <title>Sequencing the genomes of 1000 actinobacteria strains.</title>
        <authorList>
            <person name="Klenk H.-P."/>
        </authorList>
    </citation>
    <scope>NUCLEOTIDE SEQUENCE [LARGE SCALE GENOMIC DNA]</scope>
    <source>
        <strain evidence="3 4">DSM 18966</strain>
    </source>
</reference>
<dbReference type="PANTHER" id="PTHR43244">
    <property type="match status" value="1"/>
</dbReference>
<evidence type="ECO:0000313" key="4">
    <source>
        <dbReference type="Proteomes" id="UP000225548"/>
    </source>
</evidence>
<dbReference type="EMBL" id="PDJG01000001">
    <property type="protein sequence ID" value="PFG32556.1"/>
    <property type="molecule type" value="Genomic_DNA"/>
</dbReference>
<evidence type="ECO:0000259" key="2">
    <source>
        <dbReference type="Pfam" id="PF00296"/>
    </source>
</evidence>
<name>A0A2A9E1N2_9MICO</name>
<dbReference type="RefSeq" id="WP_098453912.1">
    <property type="nucleotide sequence ID" value="NZ_PDJG01000001.1"/>
</dbReference>
<comment type="caution">
    <text evidence="3">The sequence shown here is derived from an EMBL/GenBank/DDBJ whole genome shotgun (WGS) entry which is preliminary data.</text>
</comment>
<dbReference type="Pfam" id="PF00296">
    <property type="entry name" value="Bac_luciferase"/>
    <property type="match status" value="1"/>
</dbReference>
<dbReference type="GO" id="GO:0004497">
    <property type="term" value="F:monooxygenase activity"/>
    <property type="evidence" value="ECO:0007669"/>
    <property type="project" value="UniProtKB-KW"/>
</dbReference>
<dbReference type="InterPro" id="IPR050564">
    <property type="entry name" value="F420-G6PD/mer"/>
</dbReference>
<gene>
    <name evidence="3" type="ORF">ATL42_0396</name>
</gene>
<dbReference type="InterPro" id="IPR036661">
    <property type="entry name" value="Luciferase-like_sf"/>
</dbReference>
<keyword evidence="3" id="KW-0503">Monooxygenase</keyword>
<dbReference type="Gene3D" id="3.20.20.30">
    <property type="entry name" value="Luciferase-like domain"/>
    <property type="match status" value="1"/>
</dbReference>
<dbReference type="PANTHER" id="PTHR43244:SF1">
    <property type="entry name" value="5,10-METHYLENETETRAHYDROMETHANOPTERIN REDUCTASE"/>
    <property type="match status" value="1"/>
</dbReference>
<sequence length="288" mass="31498">MRIGIVILPQHRWSQAAGLWRRAEEYGFDHAWTYDHLAWRSLADEPWFATVPTLAGAALVTSTIRLGTWVASPNFRHPVPFAKELMTLDDMSEGRMLLGVGAGGLGVDAAVLGQPPLTPGARVDRLDEFVSMLDELLTQPVTSRTGTYFGADGARTIPGCVQQPRMPFLVAANAPRSMSVAVRRGDAWVTTGAEGQDTLDDWWGSVARLSARFTDALAEAGRPASTPRYLNLDSQSYSLTSAERFWDQVGRAEDLGFTDVVVHWPRAEGIYAGDETVLEAVADRLRPS</sequence>
<organism evidence="3 4">
    <name type="scientific">Sanguibacter antarcticus</name>
    <dbReference type="NCBI Taxonomy" id="372484"/>
    <lineage>
        <taxon>Bacteria</taxon>
        <taxon>Bacillati</taxon>
        <taxon>Actinomycetota</taxon>
        <taxon>Actinomycetes</taxon>
        <taxon>Micrococcales</taxon>
        <taxon>Sanguibacteraceae</taxon>
        <taxon>Sanguibacter</taxon>
    </lineage>
</organism>
<evidence type="ECO:0000256" key="1">
    <source>
        <dbReference type="ARBA" id="ARBA00023002"/>
    </source>
</evidence>
<feature type="domain" description="Luciferase-like" evidence="2">
    <location>
        <begin position="1"/>
        <end position="228"/>
    </location>
</feature>
<keyword evidence="4" id="KW-1185">Reference proteome</keyword>